<dbReference type="PROSITE" id="PS51144">
    <property type="entry name" value="ALPHA_CA_2"/>
    <property type="match status" value="1"/>
</dbReference>
<keyword evidence="3" id="KW-0964">Secreted</keyword>
<sequence length="215" mass="24906">MIVTSRLLHTTVMHKYSITGLTDWSKNFPEANGQHQSPINLISDNAEYDPTLSERPLLINYSTSRETDILNDGQTVIVYPKYRGVVSGGPLVDGHQYELAEIRFHWGRLSTKGSEHKCNGKAFPMENYFKKNPELRDYWVYNGSMTYPPCYENVTWILFRYPLMLSSEQVDDFRHLKTYAKGDKPPVGHDGKLVDNFRPVQPLNDRIVRASFQWM</sequence>
<proteinExistence type="inferred from homology"/>
<reference evidence="5 6" key="1">
    <citation type="submission" date="2022-12" db="EMBL/GenBank/DDBJ databases">
        <title>Chromosome-level genome of Tegillarca granosa.</title>
        <authorList>
            <person name="Kim J."/>
        </authorList>
    </citation>
    <scope>NUCLEOTIDE SEQUENCE [LARGE SCALE GENOMIC DNA]</scope>
    <source>
        <strain evidence="5">Teg-2019</strain>
        <tissue evidence="5">Adductor muscle</tissue>
    </source>
</reference>
<dbReference type="SMART" id="SM01057">
    <property type="entry name" value="Carb_anhydrase"/>
    <property type="match status" value="1"/>
</dbReference>
<evidence type="ECO:0000313" key="5">
    <source>
        <dbReference type="EMBL" id="KAJ8302663.1"/>
    </source>
</evidence>
<dbReference type="EMBL" id="JARBDR010000917">
    <property type="protein sequence ID" value="KAJ8302663.1"/>
    <property type="molecule type" value="Genomic_DNA"/>
</dbReference>
<gene>
    <name evidence="5" type="ORF">KUTeg_019059</name>
</gene>
<dbReference type="PANTHER" id="PTHR18952">
    <property type="entry name" value="CARBONIC ANHYDRASE"/>
    <property type="match status" value="1"/>
</dbReference>
<feature type="domain" description="Alpha-carbonic anhydrase" evidence="4">
    <location>
        <begin position="14"/>
        <end position="212"/>
    </location>
</feature>
<comment type="subcellular location">
    <subcellularLocation>
        <location evidence="1">Secreted</location>
    </subcellularLocation>
</comment>
<evidence type="ECO:0000313" key="6">
    <source>
        <dbReference type="Proteomes" id="UP001217089"/>
    </source>
</evidence>
<dbReference type="InterPro" id="IPR023561">
    <property type="entry name" value="Carbonic_anhydrase_a-class"/>
</dbReference>
<dbReference type="InterPro" id="IPR036398">
    <property type="entry name" value="CA_dom_sf"/>
</dbReference>
<evidence type="ECO:0000259" key="4">
    <source>
        <dbReference type="PROSITE" id="PS51144"/>
    </source>
</evidence>
<dbReference type="Gene3D" id="3.10.200.10">
    <property type="entry name" value="Alpha carbonic anhydrase"/>
    <property type="match status" value="2"/>
</dbReference>
<comment type="caution">
    <text evidence="5">The sequence shown here is derived from an EMBL/GenBank/DDBJ whole genome shotgun (WGS) entry which is preliminary data.</text>
</comment>
<dbReference type="Proteomes" id="UP001217089">
    <property type="component" value="Unassembled WGS sequence"/>
</dbReference>
<name>A0ABQ9EBF7_TEGGR</name>
<evidence type="ECO:0000256" key="1">
    <source>
        <dbReference type="ARBA" id="ARBA00004613"/>
    </source>
</evidence>
<organism evidence="5 6">
    <name type="scientific">Tegillarca granosa</name>
    <name type="common">Malaysian cockle</name>
    <name type="synonym">Anadara granosa</name>
    <dbReference type="NCBI Taxonomy" id="220873"/>
    <lineage>
        <taxon>Eukaryota</taxon>
        <taxon>Metazoa</taxon>
        <taxon>Spiralia</taxon>
        <taxon>Lophotrochozoa</taxon>
        <taxon>Mollusca</taxon>
        <taxon>Bivalvia</taxon>
        <taxon>Autobranchia</taxon>
        <taxon>Pteriomorphia</taxon>
        <taxon>Arcoida</taxon>
        <taxon>Arcoidea</taxon>
        <taxon>Arcidae</taxon>
        <taxon>Tegillarca</taxon>
    </lineage>
</organism>
<accession>A0ABQ9EBF7</accession>
<comment type="similarity">
    <text evidence="2">Belongs to the alpha-carbonic anhydrase family.</text>
</comment>
<protein>
    <recommendedName>
        <fullName evidence="4">Alpha-carbonic anhydrase domain-containing protein</fullName>
    </recommendedName>
</protein>
<keyword evidence="6" id="KW-1185">Reference proteome</keyword>
<evidence type="ECO:0000256" key="2">
    <source>
        <dbReference type="ARBA" id="ARBA00010718"/>
    </source>
</evidence>
<evidence type="ECO:0000256" key="3">
    <source>
        <dbReference type="ARBA" id="ARBA00022525"/>
    </source>
</evidence>
<dbReference type="SUPFAM" id="SSF51069">
    <property type="entry name" value="Carbonic anhydrase"/>
    <property type="match status" value="1"/>
</dbReference>
<dbReference type="InterPro" id="IPR001148">
    <property type="entry name" value="CA_dom"/>
</dbReference>
<dbReference type="PANTHER" id="PTHR18952:SF104">
    <property type="entry name" value="CARBONIC ANHYDRASE-RELATED PROTEIN"/>
    <property type="match status" value="1"/>
</dbReference>
<dbReference type="Pfam" id="PF00194">
    <property type="entry name" value="Carb_anhydrase"/>
    <property type="match status" value="2"/>
</dbReference>